<evidence type="ECO:0000259" key="7">
    <source>
        <dbReference type="Pfam" id="PF01593"/>
    </source>
</evidence>
<gene>
    <name evidence="8" type="ORF">PV05_05829</name>
</gene>
<dbReference type="InterPro" id="IPR036188">
    <property type="entry name" value="FAD/NAD-bd_sf"/>
</dbReference>
<evidence type="ECO:0000256" key="5">
    <source>
        <dbReference type="PIRSR" id="PIRSR601613-1"/>
    </source>
</evidence>
<dbReference type="PANTHER" id="PTHR43563:SF14">
    <property type="entry name" value="AMINE OXIDASE"/>
    <property type="match status" value="1"/>
</dbReference>
<dbReference type="HOGENOM" id="CLU_004498_0_3_1"/>
<organism evidence="8 9">
    <name type="scientific">Exophiala xenobiotica</name>
    <dbReference type="NCBI Taxonomy" id="348802"/>
    <lineage>
        <taxon>Eukaryota</taxon>
        <taxon>Fungi</taxon>
        <taxon>Dikarya</taxon>
        <taxon>Ascomycota</taxon>
        <taxon>Pezizomycotina</taxon>
        <taxon>Eurotiomycetes</taxon>
        <taxon>Chaetothyriomycetidae</taxon>
        <taxon>Chaetothyriales</taxon>
        <taxon>Herpotrichiellaceae</taxon>
        <taxon>Exophiala</taxon>
    </lineage>
</organism>
<evidence type="ECO:0000256" key="6">
    <source>
        <dbReference type="RuleBase" id="RU362067"/>
    </source>
</evidence>
<dbReference type="Gene3D" id="3.50.50.60">
    <property type="entry name" value="FAD/NAD(P)-binding domain"/>
    <property type="match status" value="1"/>
</dbReference>
<comment type="similarity">
    <text evidence="2 6">Belongs to the flavin monoamine oxidase family.</text>
</comment>
<dbReference type="Proteomes" id="UP000054342">
    <property type="component" value="Unassembled WGS sequence"/>
</dbReference>
<dbReference type="RefSeq" id="XP_013317837.1">
    <property type="nucleotide sequence ID" value="XM_013462383.1"/>
</dbReference>
<dbReference type="OrthoDB" id="5046242at2759"/>
<feature type="binding site" evidence="5">
    <location>
        <position position="238"/>
    </location>
    <ligand>
        <name>FAD</name>
        <dbReference type="ChEBI" id="CHEBI:57692"/>
    </ligand>
</feature>
<dbReference type="GeneID" id="25327737"/>
<dbReference type="InterPro" id="IPR002937">
    <property type="entry name" value="Amino_oxidase"/>
</dbReference>
<proteinExistence type="inferred from homology"/>
<evidence type="ECO:0000313" key="9">
    <source>
        <dbReference type="Proteomes" id="UP000054342"/>
    </source>
</evidence>
<evidence type="ECO:0000256" key="2">
    <source>
        <dbReference type="ARBA" id="ARBA00005995"/>
    </source>
</evidence>
<evidence type="ECO:0000256" key="1">
    <source>
        <dbReference type="ARBA" id="ARBA00001974"/>
    </source>
</evidence>
<evidence type="ECO:0000313" key="8">
    <source>
        <dbReference type="EMBL" id="KIW57253.1"/>
    </source>
</evidence>
<dbReference type="GO" id="GO:0097621">
    <property type="term" value="F:monoamine oxidase activity"/>
    <property type="evidence" value="ECO:0007669"/>
    <property type="project" value="UniProtKB-EC"/>
</dbReference>
<keyword evidence="6" id="KW-0274">FAD</keyword>
<evidence type="ECO:0000256" key="4">
    <source>
        <dbReference type="ARBA" id="ARBA00048448"/>
    </source>
</evidence>
<dbReference type="SUPFAM" id="SSF51905">
    <property type="entry name" value="FAD/NAD(P)-binding domain"/>
    <property type="match status" value="1"/>
</dbReference>
<dbReference type="AlphaFoldDB" id="A0A0D2EP18"/>
<comment type="cofactor">
    <cofactor evidence="1 6">
        <name>FAD</name>
        <dbReference type="ChEBI" id="CHEBI:57692"/>
    </cofactor>
</comment>
<dbReference type="EMBL" id="KN847319">
    <property type="protein sequence ID" value="KIW57253.1"/>
    <property type="molecule type" value="Genomic_DNA"/>
</dbReference>
<keyword evidence="3 6" id="KW-0560">Oxidoreductase</keyword>
<evidence type="ECO:0000256" key="3">
    <source>
        <dbReference type="ARBA" id="ARBA00023002"/>
    </source>
</evidence>
<dbReference type="EC" id="1.4.3.-" evidence="6"/>
<dbReference type="InterPro" id="IPR050703">
    <property type="entry name" value="Flavin_MAO"/>
</dbReference>
<dbReference type="InterPro" id="IPR001613">
    <property type="entry name" value="Flavin_amine_oxidase"/>
</dbReference>
<comment type="catalytic activity">
    <reaction evidence="4">
        <text>a secondary aliphatic amine + O2 + H2O = a primary amine + an aldehyde + H2O2</text>
        <dbReference type="Rhea" id="RHEA:26414"/>
        <dbReference type="ChEBI" id="CHEBI:15377"/>
        <dbReference type="ChEBI" id="CHEBI:15379"/>
        <dbReference type="ChEBI" id="CHEBI:16240"/>
        <dbReference type="ChEBI" id="CHEBI:17478"/>
        <dbReference type="ChEBI" id="CHEBI:58855"/>
        <dbReference type="ChEBI" id="CHEBI:65296"/>
        <dbReference type="EC" id="1.4.3.4"/>
    </reaction>
</comment>
<dbReference type="PANTHER" id="PTHR43563">
    <property type="entry name" value="AMINE OXIDASE"/>
    <property type="match status" value="1"/>
</dbReference>
<keyword evidence="9" id="KW-1185">Reference proteome</keyword>
<protein>
    <recommendedName>
        <fullName evidence="6">Amine oxidase</fullName>
        <ecNumber evidence="6">1.4.3.-</ecNumber>
    </recommendedName>
</protein>
<feature type="domain" description="Amine oxidase" evidence="7">
    <location>
        <begin position="11"/>
        <end position="457"/>
    </location>
</feature>
<feature type="binding site" evidence="5">
    <location>
        <position position="433"/>
    </location>
    <ligand>
        <name>FAD</name>
        <dbReference type="ChEBI" id="CHEBI:57692"/>
    </ligand>
</feature>
<keyword evidence="6" id="KW-0285">Flavoprotein</keyword>
<accession>A0A0D2EP18</accession>
<dbReference type="PRINTS" id="PR00757">
    <property type="entry name" value="AMINEOXDASEF"/>
</dbReference>
<dbReference type="STRING" id="348802.A0A0D2EP18"/>
<dbReference type="Gene3D" id="1.10.405.10">
    <property type="entry name" value="Guanine Nucleotide Dissociation Inhibitor, domain 1"/>
    <property type="match status" value="1"/>
</dbReference>
<feature type="binding site" evidence="5">
    <location>
        <begin position="31"/>
        <end position="32"/>
    </location>
    <ligand>
        <name>FAD</name>
        <dbReference type="ChEBI" id="CHEBI:57692"/>
    </ligand>
</feature>
<feature type="binding site" evidence="5">
    <location>
        <position position="346"/>
    </location>
    <ligand>
        <name>substrate</name>
    </ligand>
</feature>
<name>A0A0D2EP18_9EURO</name>
<reference evidence="8 9" key="1">
    <citation type="submission" date="2015-01" db="EMBL/GenBank/DDBJ databases">
        <title>The Genome Sequence of Exophiala xenobiotica CBS118157.</title>
        <authorList>
            <consortium name="The Broad Institute Genomics Platform"/>
            <person name="Cuomo C."/>
            <person name="de Hoog S."/>
            <person name="Gorbushina A."/>
            <person name="Stielow B."/>
            <person name="Teixiera M."/>
            <person name="Abouelleil A."/>
            <person name="Chapman S.B."/>
            <person name="Priest M."/>
            <person name="Young S.K."/>
            <person name="Wortman J."/>
            <person name="Nusbaum C."/>
            <person name="Birren B."/>
        </authorList>
    </citation>
    <scope>NUCLEOTIDE SEQUENCE [LARGE SCALE GENOMIC DNA]</scope>
    <source>
        <strain evidence="8 9">CBS 118157</strain>
    </source>
</reference>
<dbReference type="SUPFAM" id="SSF54373">
    <property type="entry name" value="FAD-linked reductases, C-terminal domain"/>
    <property type="match status" value="1"/>
</dbReference>
<dbReference type="Gene3D" id="3.90.660.10">
    <property type="match status" value="1"/>
</dbReference>
<dbReference type="Pfam" id="PF01593">
    <property type="entry name" value="Amino_oxidase"/>
    <property type="match status" value="1"/>
</dbReference>
<sequence>MYDAIIVGAGLAGLQAALTLRQAGLKYLVLEARDRVGGKTLTLKASDGTIKSDLGAAWINDTNQSRMWELAQDLGLHTFTQNTTGDVVVQDSDGSLVKFPYGDVPKYPSAQDTDSCVAIRDLVQKLSIGTSPSIFSAGPHRQHLDSMSFEAFLRESKVTDKAFATAQVWTHAMLGVDPSEVSALCFIEYCAAGGGLMTMRSDCKDGGQYLRIREGTQAFCTGMAAKLKSGCLKLNSPVVGITQKPDDSVSVSTKAPDGQTYQARKVIISIPTPVFKTIAFSPPLPAAKAAVVNHTRYGFYTKYIISFTKPFWVEKGFCGLAQSFIGPVSVIRDTSIGDDNYCLTCFVGGKFGRKWAAQDDEVKKASVLKQIGDIFADGRDITPFFKEVYESPWMNEEYSGFGCPCPSMPPGVLGEGWDALCAPVGNLHFVGTEFSRVWRGYMEGAVRTGESGAMTVIQELKGGQIGMSAKL</sequence>